<evidence type="ECO:0000313" key="3">
    <source>
        <dbReference type="Proteomes" id="UP000003075"/>
    </source>
</evidence>
<proteinExistence type="predicted"/>
<accession>D3L7F2</accession>
<keyword evidence="1" id="KW-1133">Transmembrane helix</keyword>
<sequence>MNGQLLKTDLKNNFPIVLPDLILLLKLLKIIFYNNGIVYIYLLMLLLLKLIGNNF</sequence>
<dbReference type="Proteomes" id="UP000003075">
    <property type="component" value="Unassembled WGS sequence"/>
</dbReference>
<organism evidence="2 3">
    <name type="scientific">Oenococcus oeni AWRIB429</name>
    <dbReference type="NCBI Taxonomy" id="655225"/>
    <lineage>
        <taxon>Bacteria</taxon>
        <taxon>Bacillati</taxon>
        <taxon>Bacillota</taxon>
        <taxon>Bacilli</taxon>
        <taxon>Lactobacillales</taxon>
        <taxon>Lactobacillaceae</taxon>
        <taxon>Oenococcus</taxon>
    </lineage>
</organism>
<dbReference type="AlphaFoldDB" id="D3L7F2"/>
<protein>
    <submittedName>
        <fullName evidence="2">Uncharacterized protein</fullName>
    </submittedName>
</protein>
<evidence type="ECO:0000256" key="1">
    <source>
        <dbReference type="SAM" id="Phobius"/>
    </source>
</evidence>
<comment type="caution">
    <text evidence="2">The sequence shown here is derived from an EMBL/GenBank/DDBJ whole genome shotgun (WGS) entry which is preliminary data.</text>
</comment>
<evidence type="ECO:0000313" key="2">
    <source>
        <dbReference type="EMBL" id="EFD89264.1"/>
    </source>
</evidence>
<feature type="transmembrane region" description="Helical" evidence="1">
    <location>
        <begin position="30"/>
        <end position="51"/>
    </location>
</feature>
<name>D3L7F2_OENOE</name>
<keyword evidence="1" id="KW-0472">Membrane</keyword>
<keyword evidence="1" id="KW-0812">Transmembrane</keyword>
<reference evidence="2 3" key="1">
    <citation type="journal article" date="2010" name="Appl. Microbiol. Biotechnol.">
        <title>Genotypic diversity in Oenococcus oeni by high-density microarray comparative genome hybridization and whole genome sequencing.</title>
        <authorList>
            <person name="Borneman A.R."/>
            <person name="Bartowsky E.J."/>
            <person name="McCarthy J."/>
            <person name="Chambers P.J."/>
        </authorList>
    </citation>
    <scope>NUCLEOTIDE SEQUENCE [LARGE SCALE GENOMIC DNA]</scope>
    <source>
        <strain evidence="2 3">AWRIB429</strain>
    </source>
</reference>
<gene>
    <name evidence="2" type="ORF">AWRIB429_0282</name>
</gene>
<dbReference type="EMBL" id="ACSE01000003">
    <property type="protein sequence ID" value="EFD89264.1"/>
    <property type="molecule type" value="Genomic_DNA"/>
</dbReference>